<accession>A0A2N8ZCE7</accession>
<dbReference type="KEGG" id="vta:A1599"/>
<feature type="signal peptide" evidence="3">
    <location>
        <begin position="1"/>
        <end position="19"/>
    </location>
</feature>
<dbReference type="GO" id="GO:0009002">
    <property type="term" value="F:serine-type D-Ala-D-Ala carboxypeptidase activity"/>
    <property type="evidence" value="ECO:0007669"/>
    <property type="project" value="UniProtKB-EC"/>
</dbReference>
<dbReference type="RefSeq" id="WP_102522217.1">
    <property type="nucleotide sequence ID" value="NZ_LT960611.1"/>
</dbReference>
<comment type="similarity">
    <text evidence="1">Belongs to the peptidase S13 family.</text>
</comment>
<name>A0A2N8ZCE7_9VIBR</name>
<dbReference type="GO" id="GO:0000270">
    <property type="term" value="P:peptidoglycan metabolic process"/>
    <property type="evidence" value="ECO:0007669"/>
    <property type="project" value="TreeGrafter"/>
</dbReference>
<dbReference type="PANTHER" id="PTHR30023:SF0">
    <property type="entry name" value="PENICILLIN-SENSITIVE CARBOXYPEPTIDASE A"/>
    <property type="match status" value="1"/>
</dbReference>
<dbReference type="Proteomes" id="UP000235828">
    <property type="component" value="Chromosome A"/>
</dbReference>
<proteinExistence type="inferred from homology"/>
<evidence type="ECO:0000256" key="2">
    <source>
        <dbReference type="ARBA" id="ARBA00022801"/>
    </source>
</evidence>
<evidence type="ECO:0000313" key="5">
    <source>
        <dbReference type="Proteomes" id="UP000235828"/>
    </source>
</evidence>
<evidence type="ECO:0000256" key="1">
    <source>
        <dbReference type="ARBA" id="ARBA00006096"/>
    </source>
</evidence>
<dbReference type="Pfam" id="PF02113">
    <property type="entry name" value="Peptidase_S13"/>
    <property type="match status" value="1"/>
</dbReference>
<evidence type="ECO:0000256" key="3">
    <source>
        <dbReference type="SAM" id="SignalP"/>
    </source>
</evidence>
<dbReference type="Gene3D" id="3.40.710.10">
    <property type="entry name" value="DD-peptidase/beta-lactamase superfamily"/>
    <property type="match status" value="1"/>
</dbReference>
<protein>
    <submittedName>
        <fullName evidence="4">Putative D-alanyl-D-alanine carboxypeptidase</fullName>
        <ecNumber evidence="4">3.4.16.4</ecNumber>
    </submittedName>
</protein>
<feature type="chain" id="PRO_5014977273" evidence="3">
    <location>
        <begin position="20"/>
        <end position="476"/>
    </location>
</feature>
<dbReference type="EMBL" id="LT960611">
    <property type="protein sequence ID" value="SON49578.1"/>
    <property type="molecule type" value="Genomic_DNA"/>
</dbReference>
<organism evidence="4 5">
    <name type="scientific">Vibrio tapetis subsp. tapetis</name>
    <dbReference type="NCBI Taxonomy" id="1671868"/>
    <lineage>
        <taxon>Bacteria</taxon>
        <taxon>Pseudomonadati</taxon>
        <taxon>Pseudomonadota</taxon>
        <taxon>Gammaproteobacteria</taxon>
        <taxon>Vibrionales</taxon>
        <taxon>Vibrionaceae</taxon>
        <taxon>Vibrio</taxon>
    </lineage>
</organism>
<dbReference type="GO" id="GO:0006508">
    <property type="term" value="P:proteolysis"/>
    <property type="evidence" value="ECO:0007669"/>
    <property type="project" value="InterPro"/>
</dbReference>
<dbReference type="AlphaFoldDB" id="A0A2N8ZCE7"/>
<sequence>MRLFLSLVTLVSLSTVHFASFANSSSDLLPYGARASLIVANESQIFVEQDSKQFFAPASTLKVVTALAAKLELGDDYRFETQIERIGSELVVRFSGDPTLTNAHLNALLKTIKKKGIDKVSNIYLDNSAFSGYERAVGWPWDILGVCYSAPASAITLDRNCVQASISSASSNKTKTFVPAHQPITVTSDARSLSSLDKKAQQCDLELTTSSGNQYHLSGCMSHRNKPLPLKFAVQDTVDYTQHVLTRLLKENRIEYSGKILTKSVPNQGVIMASHQSEPLNKLLDTMLKRSDNLIADNLTKTLGREFFFQAGSFANGTEAIKQIIFANTGINLEHAKLADGSGLSRNNRMTADDMQKILSYIWLHDKNLNLIASLPVSGESGTLKYRKSMRSAPIKGQIQAKSGSVYGSYNMAGYILDKQKQPTALFVQFVGDYHPVKKDSDKKGESPNVLAPIYQFEQQFYANAIKLDQESDSQH</sequence>
<keyword evidence="5" id="KW-1185">Reference proteome</keyword>
<dbReference type="EC" id="3.4.16.4" evidence="4"/>
<keyword evidence="4" id="KW-0121">Carboxypeptidase</keyword>
<dbReference type="NCBIfam" id="TIGR00666">
    <property type="entry name" value="PBP4"/>
    <property type="match status" value="1"/>
</dbReference>
<dbReference type="SUPFAM" id="SSF56601">
    <property type="entry name" value="beta-lactamase/transpeptidase-like"/>
    <property type="match status" value="1"/>
</dbReference>
<reference evidence="4 5" key="1">
    <citation type="submission" date="2017-10" db="EMBL/GenBank/DDBJ databases">
        <authorList>
            <person name="Banno H."/>
            <person name="Chua N.-H."/>
        </authorList>
    </citation>
    <scope>NUCLEOTIDE SEQUENCE [LARGE SCALE GENOMIC DNA]</scope>
    <source>
        <strain evidence="4">Vibrio tapetis CECT4600</strain>
    </source>
</reference>
<evidence type="ECO:0000313" key="4">
    <source>
        <dbReference type="EMBL" id="SON49578.1"/>
    </source>
</evidence>
<dbReference type="InterPro" id="IPR012338">
    <property type="entry name" value="Beta-lactam/transpept-like"/>
</dbReference>
<dbReference type="PRINTS" id="PR00922">
    <property type="entry name" value="DADACBPTASE3"/>
</dbReference>
<gene>
    <name evidence="4" type="ORF">VTAP4600_A1599</name>
</gene>
<keyword evidence="2 4" id="KW-0378">Hydrolase</keyword>
<keyword evidence="4" id="KW-0645">Protease</keyword>
<dbReference type="PANTHER" id="PTHR30023">
    <property type="entry name" value="D-ALANYL-D-ALANINE CARBOXYPEPTIDASE"/>
    <property type="match status" value="1"/>
</dbReference>
<dbReference type="NCBIfam" id="NF008322">
    <property type="entry name" value="PRK11113.1"/>
    <property type="match status" value="1"/>
</dbReference>
<keyword evidence="3" id="KW-0732">Signal</keyword>
<dbReference type="InterPro" id="IPR000667">
    <property type="entry name" value="Peptidase_S13"/>
</dbReference>
<dbReference type="OrthoDB" id="9802627at2"/>
<dbReference type="Gene3D" id="3.50.80.20">
    <property type="entry name" value="D-Ala-D-Ala carboxypeptidase C, peptidase S13"/>
    <property type="match status" value="1"/>
</dbReference>